<proteinExistence type="predicted"/>
<dbReference type="AlphaFoldDB" id="A0A9X4BKX0"/>
<accession>A0A9X4BKX0</accession>
<dbReference type="Pfam" id="PF01636">
    <property type="entry name" value="APH"/>
    <property type="match status" value="1"/>
</dbReference>
<comment type="caution">
    <text evidence="2">The sequence shown here is derived from an EMBL/GenBank/DDBJ whole genome shotgun (WGS) entry which is preliminary data.</text>
</comment>
<dbReference type="Proteomes" id="UP001139971">
    <property type="component" value="Unassembled WGS sequence"/>
</dbReference>
<evidence type="ECO:0000313" key="2">
    <source>
        <dbReference type="EMBL" id="MDC8016138.1"/>
    </source>
</evidence>
<reference evidence="2" key="1">
    <citation type="submission" date="2023-02" db="EMBL/GenBank/DDBJ databases">
        <title>Tahibacter soli sp. nov. isolated from soil.</title>
        <authorList>
            <person name="Baek J.H."/>
            <person name="Lee J.K."/>
            <person name="Choi D.G."/>
            <person name="Jeon C.O."/>
        </authorList>
    </citation>
    <scope>NUCLEOTIDE SEQUENCE</scope>
    <source>
        <strain evidence="2">BL</strain>
    </source>
</reference>
<organism evidence="2 3">
    <name type="scientific">Tahibacter soli</name>
    <dbReference type="NCBI Taxonomy" id="2983605"/>
    <lineage>
        <taxon>Bacteria</taxon>
        <taxon>Pseudomonadati</taxon>
        <taxon>Pseudomonadota</taxon>
        <taxon>Gammaproteobacteria</taxon>
        <taxon>Lysobacterales</taxon>
        <taxon>Rhodanobacteraceae</taxon>
        <taxon>Tahibacter</taxon>
    </lineage>
</organism>
<sequence>MKLYRRGFDPDEIELQAGIAAIVQRSGLPMPQIQPGLVKNAEDGRLGVVYERASGPTLAQALKRQPLRLFNCARILAGQHRLILDSPSIEGLRAQKPWLREKIDEEPAFDDAQRAALGRLLDALPDGDRICHGDFGVDNVILGAERPMLIDWANATRGSGLCDIARSWTMLRFNQFLSKPLRLYCAVLAALYVRYALRGHRYDSGEFERWRLVNVAVRLHDLRADAERAPVLAYLRPRLARLVAGAAP</sequence>
<dbReference type="SUPFAM" id="SSF56112">
    <property type="entry name" value="Protein kinase-like (PK-like)"/>
    <property type="match status" value="1"/>
</dbReference>
<evidence type="ECO:0000313" key="3">
    <source>
        <dbReference type="Proteomes" id="UP001139971"/>
    </source>
</evidence>
<dbReference type="EMBL" id="JAOVZO020000023">
    <property type="protein sequence ID" value="MDC8016138.1"/>
    <property type="molecule type" value="Genomic_DNA"/>
</dbReference>
<gene>
    <name evidence="2" type="ORF">OD750_026730</name>
</gene>
<dbReference type="Gene3D" id="3.90.1200.10">
    <property type="match status" value="1"/>
</dbReference>
<keyword evidence="3" id="KW-1185">Reference proteome</keyword>
<feature type="domain" description="Aminoglycoside phosphotransferase" evidence="1">
    <location>
        <begin position="2"/>
        <end position="176"/>
    </location>
</feature>
<dbReference type="InterPro" id="IPR002575">
    <property type="entry name" value="Aminoglycoside_PTrfase"/>
</dbReference>
<name>A0A9X4BKX0_9GAMM</name>
<dbReference type="InterPro" id="IPR011009">
    <property type="entry name" value="Kinase-like_dom_sf"/>
</dbReference>
<evidence type="ECO:0000259" key="1">
    <source>
        <dbReference type="Pfam" id="PF01636"/>
    </source>
</evidence>
<protein>
    <submittedName>
        <fullName evidence="2">Aminoglycoside phosphotransferase family protein</fullName>
    </submittedName>
</protein>